<dbReference type="Gene3D" id="1.10.287.710">
    <property type="entry name" value="Helix hairpin bin"/>
    <property type="match status" value="1"/>
</dbReference>
<feature type="transmembrane region" description="Helical" evidence="2">
    <location>
        <begin position="173"/>
        <end position="191"/>
    </location>
</feature>
<keyword evidence="2" id="KW-1133">Transmembrane helix</keyword>
<evidence type="ECO:0000256" key="1">
    <source>
        <dbReference type="SAM" id="MobiDB-lite"/>
    </source>
</evidence>
<accession>A0ABS9YRR0</accession>
<dbReference type="InterPro" id="IPR023301">
    <property type="entry name" value="NH3_CH4_mOase_suB_N"/>
</dbReference>
<reference evidence="3" key="1">
    <citation type="journal article" date="2022" name="ISME J.">
        <title>Identification of active gaseous-alkane degraders at natural gas seeps.</title>
        <authorList>
            <person name="Farhan Ul Haque M."/>
            <person name="Hernandez M."/>
            <person name="Crombie A.T."/>
            <person name="Murrell J.C."/>
        </authorList>
    </citation>
    <scope>NUCLEOTIDE SEQUENCE</scope>
    <source>
        <strain evidence="3">ANDR5</strain>
    </source>
</reference>
<organism evidence="3 4">
    <name type="scientific">Candidatus Mycolicibacterium alkanivorans</name>
    <dbReference type="NCBI Taxonomy" id="2954114"/>
    <lineage>
        <taxon>Bacteria</taxon>
        <taxon>Bacillati</taxon>
        <taxon>Actinomycetota</taxon>
        <taxon>Actinomycetes</taxon>
        <taxon>Mycobacteriales</taxon>
        <taxon>Mycobacteriaceae</taxon>
        <taxon>Mycolicibacterium</taxon>
    </lineage>
</organism>
<dbReference type="InterPro" id="IPR023303">
    <property type="entry name" value="NH3_CH4_mOase_suB_C"/>
</dbReference>
<dbReference type="EMBL" id="JAIVFL010000001">
    <property type="protein sequence ID" value="MCI4673916.1"/>
    <property type="molecule type" value="Genomic_DNA"/>
</dbReference>
<dbReference type="RefSeq" id="WP_243070406.1">
    <property type="nucleotide sequence ID" value="NZ_JAIVFL010000001.1"/>
</dbReference>
<sequence length="393" mass="42318">MLAILFMMSPPPLASAHGEQSQQAFQRTATVVFYDVNFSTDKLDLGQELTITGTMRIMNSWPDHTIPPPEIGYLTVNQPGPVFSVQDREINGEFAPQSVKVSKGSAYPFKLVLKARMAGTWHIHPAMAMHGVGTLVGPGQYITINNAGVFTEPQTLADGRTVDLNDYGMARVVIWQLIGLAVAGVYAAYWLRKSLLQRAAVVNEGGGRTLVTKQERKVSIAIGLVALVVGFGGYIYAAVADGPHIPLQVDRITPTPEEPSALAKSLSSKVESAVFQEKSGNLLMTVKVTNNSPSPVSLDHLQFAEYITKVEGGTGAPTPDVATVTPSEPIPPGETRELKVSVDARELNRQNLLPFNEAEIKLTGLMFFRDAAGQTSTAEINEVTSGLLPDYSS</sequence>
<keyword evidence="4" id="KW-1185">Reference proteome</keyword>
<dbReference type="Proteomes" id="UP001139068">
    <property type="component" value="Unassembled WGS sequence"/>
</dbReference>
<protein>
    <submittedName>
        <fullName evidence="3">Methane monooxygenase/ammonia monooxygenase subunit B</fullName>
    </submittedName>
</protein>
<dbReference type="InterPro" id="IPR023141">
    <property type="entry name" value="NH3_CH4_mOase_suB_hlx_hairpin"/>
</dbReference>
<dbReference type="GO" id="GO:0004497">
    <property type="term" value="F:monooxygenase activity"/>
    <property type="evidence" value="ECO:0007669"/>
    <property type="project" value="UniProtKB-KW"/>
</dbReference>
<evidence type="ECO:0000313" key="4">
    <source>
        <dbReference type="Proteomes" id="UP001139068"/>
    </source>
</evidence>
<proteinExistence type="predicted"/>
<keyword evidence="2" id="KW-0812">Transmembrane</keyword>
<dbReference type="Pfam" id="PF04744">
    <property type="entry name" value="Monooxygenase_B"/>
    <property type="match status" value="1"/>
</dbReference>
<keyword evidence="2" id="KW-0472">Membrane</keyword>
<keyword evidence="3" id="KW-0503">Monooxygenase</keyword>
<dbReference type="InterPro" id="IPR006833">
    <property type="entry name" value="NH3_CH4_mOase_B"/>
</dbReference>
<evidence type="ECO:0000256" key="2">
    <source>
        <dbReference type="SAM" id="Phobius"/>
    </source>
</evidence>
<feature type="transmembrane region" description="Helical" evidence="2">
    <location>
        <begin position="218"/>
        <end position="239"/>
    </location>
</feature>
<keyword evidence="3" id="KW-0560">Oxidoreductase</keyword>
<evidence type="ECO:0000313" key="3">
    <source>
        <dbReference type="EMBL" id="MCI4673916.1"/>
    </source>
</evidence>
<dbReference type="Gene3D" id="2.60.40.1580">
    <property type="entry name" value="Particulate methane monooxygenase, b subunit. Chain: A, domain 3"/>
    <property type="match status" value="1"/>
</dbReference>
<dbReference type="Gene3D" id="2.60.120.570">
    <property type="entry name" value="Particulate methane monooxygenase, b subunit. Chain: A, domain 1"/>
    <property type="match status" value="1"/>
</dbReference>
<name>A0ABS9YRR0_9MYCO</name>
<comment type="caution">
    <text evidence="3">The sequence shown here is derived from an EMBL/GenBank/DDBJ whole genome shotgun (WGS) entry which is preliminary data.</text>
</comment>
<feature type="region of interest" description="Disordered" evidence="1">
    <location>
        <begin position="314"/>
        <end position="333"/>
    </location>
</feature>
<gene>
    <name evidence="3" type="ORF">K9U37_02700</name>
</gene>